<dbReference type="InterPro" id="IPR037150">
    <property type="entry name" value="H-NS_C_dom_sf"/>
</dbReference>
<evidence type="ECO:0000313" key="3">
    <source>
        <dbReference type="Proteomes" id="UP000294887"/>
    </source>
</evidence>
<dbReference type="EMBL" id="SMFQ01000003">
    <property type="protein sequence ID" value="TCJ87832.1"/>
    <property type="molecule type" value="Genomic_DNA"/>
</dbReference>
<dbReference type="Gene3D" id="4.10.430.10">
    <property type="entry name" value="Histone-like protein H-NS, C-terminal domain"/>
    <property type="match status" value="1"/>
</dbReference>
<dbReference type="InterPro" id="IPR027444">
    <property type="entry name" value="H-NS_C_dom"/>
</dbReference>
<proteinExistence type="predicted"/>
<comment type="caution">
    <text evidence="2">The sequence shown here is derived from an EMBL/GenBank/DDBJ whole genome shotgun (WGS) entry which is preliminary data.</text>
</comment>
<accession>A0A4R1F577</accession>
<reference evidence="2 3" key="1">
    <citation type="submission" date="2019-03" db="EMBL/GenBank/DDBJ databases">
        <title>Genomic Encyclopedia of Type Strains, Phase IV (KMG-IV): sequencing the most valuable type-strain genomes for metagenomic binning, comparative biology and taxonomic classification.</title>
        <authorList>
            <person name="Goeker M."/>
        </authorList>
    </citation>
    <scope>NUCLEOTIDE SEQUENCE [LARGE SCALE GENOMIC DNA]</scope>
    <source>
        <strain evidence="2 3">DSM 24830</strain>
    </source>
</reference>
<organism evidence="2 3">
    <name type="scientific">Cocleimonas flava</name>
    <dbReference type="NCBI Taxonomy" id="634765"/>
    <lineage>
        <taxon>Bacteria</taxon>
        <taxon>Pseudomonadati</taxon>
        <taxon>Pseudomonadota</taxon>
        <taxon>Gammaproteobacteria</taxon>
        <taxon>Thiotrichales</taxon>
        <taxon>Thiotrichaceae</taxon>
        <taxon>Cocleimonas</taxon>
    </lineage>
</organism>
<dbReference type="Pfam" id="PF00816">
    <property type="entry name" value="Histone_HNS"/>
    <property type="match status" value="1"/>
</dbReference>
<evidence type="ECO:0000259" key="1">
    <source>
        <dbReference type="SMART" id="SM00528"/>
    </source>
</evidence>
<gene>
    <name evidence="2" type="ORF">EV695_2347</name>
</gene>
<dbReference type="SUPFAM" id="SSF81273">
    <property type="entry name" value="H-NS histone-like proteins"/>
    <property type="match status" value="1"/>
</dbReference>
<keyword evidence="3" id="KW-1185">Reference proteome</keyword>
<dbReference type="OrthoDB" id="5297879at2"/>
<dbReference type="GO" id="GO:0003677">
    <property type="term" value="F:DNA binding"/>
    <property type="evidence" value="ECO:0007669"/>
    <property type="project" value="UniProtKB-KW"/>
</dbReference>
<sequence>MKTIDLSELNLEELIFLHGELPKYINKARKAEKLALKEQMEAMAAEAGFSLDEIVNNKNKTQIGFVKAKYRNPDDFNKTWSGRGKKPKWVQDYIGDKGTLDDLLIIL</sequence>
<feature type="domain" description="DNA-binding protein H-NS-like C-terminal" evidence="1">
    <location>
        <begin position="60"/>
        <end position="105"/>
    </location>
</feature>
<dbReference type="AlphaFoldDB" id="A0A4R1F577"/>
<protein>
    <submittedName>
        <fullName evidence="2">DNA-binding protein H-NS</fullName>
    </submittedName>
</protein>
<evidence type="ECO:0000313" key="2">
    <source>
        <dbReference type="EMBL" id="TCJ87832.1"/>
    </source>
</evidence>
<dbReference type="Proteomes" id="UP000294887">
    <property type="component" value="Unassembled WGS sequence"/>
</dbReference>
<dbReference type="SMART" id="SM00528">
    <property type="entry name" value="HNS"/>
    <property type="match status" value="1"/>
</dbReference>
<keyword evidence="2" id="KW-0238">DNA-binding</keyword>
<name>A0A4R1F577_9GAMM</name>
<dbReference type="RefSeq" id="WP_131906076.1">
    <property type="nucleotide sequence ID" value="NZ_BAAAFU010000004.1"/>
</dbReference>